<dbReference type="NCBIfam" id="NF040713">
    <property type="entry name" value="ZapE"/>
    <property type="match status" value="1"/>
</dbReference>
<keyword evidence="1" id="KW-0547">Nucleotide-binding</keyword>
<evidence type="ECO:0000256" key="2">
    <source>
        <dbReference type="ARBA" id="ARBA00022840"/>
    </source>
</evidence>
<gene>
    <name evidence="3" type="ORF">BEN30_03415</name>
</gene>
<dbReference type="Proteomes" id="UP000095347">
    <property type="component" value="Unassembled WGS sequence"/>
</dbReference>
<dbReference type="GO" id="GO:0005524">
    <property type="term" value="F:ATP binding"/>
    <property type="evidence" value="ECO:0007669"/>
    <property type="project" value="UniProtKB-KW"/>
</dbReference>
<dbReference type="PANTHER" id="PTHR12169:SF6">
    <property type="entry name" value="AFG1-LIKE ATPASE"/>
    <property type="match status" value="1"/>
</dbReference>
<dbReference type="OrthoDB" id="9774491at2"/>
<comment type="caution">
    <text evidence="3">The sequence shown here is derived from an EMBL/GenBank/DDBJ whole genome shotgun (WGS) entry which is preliminary data.</text>
</comment>
<dbReference type="EMBL" id="MCGG01000008">
    <property type="protein sequence ID" value="OEJ69162.1"/>
    <property type="molecule type" value="Genomic_DNA"/>
</dbReference>
<dbReference type="AlphaFoldDB" id="A0A1E5QAU8"/>
<accession>A0A1E5QAU8</accession>
<dbReference type="Gene3D" id="3.40.50.300">
    <property type="entry name" value="P-loop containing nucleotide triphosphate hydrolases"/>
    <property type="match status" value="1"/>
</dbReference>
<sequence length="388" mass="43497">MSSVDGPVSEGALPAPTGPLNEYRARIAAGELKHDPAQALAVEKLQSLHKALMEYEPRSGPVGWKERFGLERRRENPPQGLYFYGGVGRGKSMLMDMFFDDAPVKRKRRVHFHAFMQQVHIRLNEYRKFKGREADPIPPVAEQIAAEAALLCFDEFQVTDIADAMILSRLFKVLFEKGVVVVTTSNRPPCDLYKNGLQREAFLPFIDLVEEKMDLLQLDGKLDYRLEHMRQLNVYLFPDDGEARAKLEEAFVTLTHGARPHAATIPVQGRDVAVPKAAQGVAMVQFADICGRPLGPADYLELARRFHTLIIPSIPQMGPDNKDMAHRFVTLIDAMYEGHVKLICSAAVGPMDLYVAGEGSFEFERTASRLVEMQSESYMELGHEKRGG</sequence>
<keyword evidence="2" id="KW-0067">ATP-binding</keyword>
<dbReference type="GO" id="GO:0016887">
    <property type="term" value="F:ATP hydrolysis activity"/>
    <property type="evidence" value="ECO:0007669"/>
    <property type="project" value="InterPro"/>
</dbReference>
<dbReference type="SUPFAM" id="SSF52540">
    <property type="entry name" value="P-loop containing nucleoside triphosphate hydrolases"/>
    <property type="match status" value="1"/>
</dbReference>
<dbReference type="GO" id="GO:0005737">
    <property type="term" value="C:cytoplasm"/>
    <property type="evidence" value="ECO:0007669"/>
    <property type="project" value="TreeGrafter"/>
</dbReference>
<dbReference type="Pfam" id="PF03969">
    <property type="entry name" value="AFG1_ATPase"/>
    <property type="match status" value="1"/>
</dbReference>
<dbReference type="InterPro" id="IPR027417">
    <property type="entry name" value="P-loop_NTPase"/>
</dbReference>
<reference evidence="4" key="1">
    <citation type="submission" date="2016-07" db="EMBL/GenBank/DDBJ databases">
        <authorList>
            <person name="Florea S."/>
            <person name="Webb J.S."/>
            <person name="Jaromczyk J."/>
            <person name="Schardl C.L."/>
        </authorList>
    </citation>
    <scope>NUCLEOTIDE SEQUENCE [LARGE SCALE GENOMIC DNA]</scope>
    <source>
        <strain evidence="4">MV-1</strain>
    </source>
</reference>
<name>A0A1E5QAU8_9PROT</name>
<evidence type="ECO:0000313" key="3">
    <source>
        <dbReference type="EMBL" id="OEJ69162.1"/>
    </source>
</evidence>
<evidence type="ECO:0000313" key="4">
    <source>
        <dbReference type="Proteomes" id="UP000095347"/>
    </source>
</evidence>
<protein>
    <submittedName>
        <fullName evidence="3">ATPase</fullName>
    </submittedName>
</protein>
<dbReference type="PANTHER" id="PTHR12169">
    <property type="entry name" value="ATPASE N2B"/>
    <property type="match status" value="1"/>
</dbReference>
<dbReference type="STRING" id="28181.BEN30_03415"/>
<organism evidence="3 4">
    <name type="scientific">Magnetovibrio blakemorei</name>
    <dbReference type="NCBI Taxonomy" id="28181"/>
    <lineage>
        <taxon>Bacteria</taxon>
        <taxon>Pseudomonadati</taxon>
        <taxon>Pseudomonadota</taxon>
        <taxon>Alphaproteobacteria</taxon>
        <taxon>Rhodospirillales</taxon>
        <taxon>Magnetovibrionaceae</taxon>
        <taxon>Magnetovibrio</taxon>
    </lineage>
</organism>
<dbReference type="InterPro" id="IPR005654">
    <property type="entry name" value="ATPase_AFG1-like"/>
</dbReference>
<keyword evidence="4" id="KW-1185">Reference proteome</keyword>
<proteinExistence type="predicted"/>
<dbReference type="RefSeq" id="WP_069956626.1">
    <property type="nucleotide sequence ID" value="NZ_MCGG01000008.1"/>
</dbReference>
<evidence type="ECO:0000256" key="1">
    <source>
        <dbReference type="ARBA" id="ARBA00022741"/>
    </source>
</evidence>